<name>A0A1E5V8R0_9POAL</name>
<feature type="region of interest" description="Disordered" evidence="1">
    <location>
        <begin position="1"/>
        <end position="54"/>
    </location>
</feature>
<feature type="compositionally biased region" description="Basic residues" evidence="1">
    <location>
        <begin position="90"/>
        <end position="107"/>
    </location>
</feature>
<proteinExistence type="predicted"/>
<dbReference type="AlphaFoldDB" id="A0A1E5V8R0"/>
<dbReference type="Proteomes" id="UP000095767">
    <property type="component" value="Unassembled WGS sequence"/>
</dbReference>
<comment type="caution">
    <text evidence="2">The sequence shown here is derived from an EMBL/GenBank/DDBJ whole genome shotgun (WGS) entry which is preliminary data.</text>
</comment>
<organism evidence="2 3">
    <name type="scientific">Dichanthelium oligosanthes</name>
    <dbReference type="NCBI Taxonomy" id="888268"/>
    <lineage>
        <taxon>Eukaryota</taxon>
        <taxon>Viridiplantae</taxon>
        <taxon>Streptophyta</taxon>
        <taxon>Embryophyta</taxon>
        <taxon>Tracheophyta</taxon>
        <taxon>Spermatophyta</taxon>
        <taxon>Magnoliopsida</taxon>
        <taxon>Liliopsida</taxon>
        <taxon>Poales</taxon>
        <taxon>Poaceae</taxon>
        <taxon>PACMAD clade</taxon>
        <taxon>Panicoideae</taxon>
        <taxon>Panicodae</taxon>
        <taxon>Paniceae</taxon>
        <taxon>Dichantheliinae</taxon>
        <taxon>Dichanthelium</taxon>
    </lineage>
</organism>
<dbReference type="OrthoDB" id="754892at2759"/>
<evidence type="ECO:0000313" key="2">
    <source>
        <dbReference type="EMBL" id="OEL21508.1"/>
    </source>
</evidence>
<keyword evidence="3" id="KW-1185">Reference proteome</keyword>
<sequence>MRPPRGGSRSSSSPLGHRGRRSGDALRHAGRLSRSSREWRAPMAKGEGAREGGNALKTAVIVAGGLALAWVTVENALRTSGFRYRSSRSSPRRRSPGRCRSRRRWARRAQLSRTVRRRSGPSDTTHPAHVLLF</sequence>
<evidence type="ECO:0000313" key="3">
    <source>
        <dbReference type="Proteomes" id="UP000095767"/>
    </source>
</evidence>
<evidence type="ECO:0000256" key="1">
    <source>
        <dbReference type="SAM" id="MobiDB-lite"/>
    </source>
</evidence>
<reference evidence="2 3" key="1">
    <citation type="submission" date="2016-09" db="EMBL/GenBank/DDBJ databases">
        <title>The draft genome of Dichanthelium oligosanthes: A C3 panicoid grass species.</title>
        <authorList>
            <person name="Studer A.J."/>
            <person name="Schnable J.C."/>
            <person name="Brutnell T.P."/>
        </authorList>
    </citation>
    <scope>NUCLEOTIDE SEQUENCE [LARGE SCALE GENOMIC DNA]</scope>
    <source>
        <strain evidence="3">cv. Kellogg 1175</strain>
        <tissue evidence="2">Leaf</tissue>
    </source>
</reference>
<feature type="region of interest" description="Disordered" evidence="1">
    <location>
        <begin position="83"/>
        <end position="128"/>
    </location>
</feature>
<gene>
    <name evidence="2" type="ORF">BAE44_0017474</name>
</gene>
<protein>
    <submittedName>
        <fullName evidence="2">Uncharacterized protein</fullName>
    </submittedName>
</protein>
<feature type="compositionally biased region" description="Low complexity" evidence="1">
    <location>
        <begin position="1"/>
        <end position="16"/>
    </location>
</feature>
<dbReference type="EMBL" id="LWDX02047684">
    <property type="protein sequence ID" value="OEL21508.1"/>
    <property type="molecule type" value="Genomic_DNA"/>
</dbReference>
<accession>A0A1E5V8R0</accession>